<name>A0ABN1THT1_9ACTN</name>
<evidence type="ECO:0000313" key="1">
    <source>
        <dbReference type="EMBL" id="GAA1079835.1"/>
    </source>
</evidence>
<dbReference type="EMBL" id="BAAALD010000016">
    <property type="protein sequence ID" value="GAA1079835.1"/>
    <property type="molecule type" value="Genomic_DNA"/>
</dbReference>
<protein>
    <recommendedName>
        <fullName evidence="3">WXG100 family type VII secretion target</fullName>
    </recommendedName>
</protein>
<proteinExistence type="predicted"/>
<accession>A0ABN1THT1</accession>
<evidence type="ECO:0008006" key="3">
    <source>
        <dbReference type="Google" id="ProtNLM"/>
    </source>
</evidence>
<gene>
    <name evidence="1" type="ORF">GCM10009663_22900</name>
</gene>
<dbReference type="RefSeq" id="WP_344623424.1">
    <property type="nucleotide sequence ID" value="NZ_BAAALD010000016.1"/>
</dbReference>
<reference evidence="1 2" key="1">
    <citation type="journal article" date="2019" name="Int. J. Syst. Evol. Microbiol.">
        <title>The Global Catalogue of Microorganisms (GCM) 10K type strain sequencing project: providing services to taxonomists for standard genome sequencing and annotation.</title>
        <authorList>
            <consortium name="The Broad Institute Genomics Platform"/>
            <consortium name="The Broad Institute Genome Sequencing Center for Infectious Disease"/>
            <person name="Wu L."/>
            <person name="Ma J."/>
        </authorList>
    </citation>
    <scope>NUCLEOTIDE SEQUENCE [LARGE SCALE GENOMIC DNA]</scope>
    <source>
        <strain evidence="1 2">JCM 13002</strain>
    </source>
</reference>
<keyword evidence="2" id="KW-1185">Reference proteome</keyword>
<dbReference type="Proteomes" id="UP001499987">
    <property type="component" value="Unassembled WGS sequence"/>
</dbReference>
<evidence type="ECO:0000313" key="2">
    <source>
        <dbReference type="Proteomes" id="UP001499987"/>
    </source>
</evidence>
<comment type="caution">
    <text evidence="1">The sequence shown here is derived from an EMBL/GenBank/DDBJ whole genome shotgun (WGS) entry which is preliminary data.</text>
</comment>
<sequence>MADGYRVNTDELEAVVKRLRALQQGLSECGNKAKYNTVLVSDDFGANFAEAKQLFAAHAQMQEFLSQHIQELDSLINDFGDKTHTVNTAYRTREDEFVASTKSMQSGRA</sequence>
<organism evidence="1 2">
    <name type="scientific">Kitasatospora arboriphila</name>
    <dbReference type="NCBI Taxonomy" id="258052"/>
    <lineage>
        <taxon>Bacteria</taxon>
        <taxon>Bacillati</taxon>
        <taxon>Actinomycetota</taxon>
        <taxon>Actinomycetes</taxon>
        <taxon>Kitasatosporales</taxon>
        <taxon>Streptomycetaceae</taxon>
        <taxon>Kitasatospora</taxon>
    </lineage>
</organism>